<feature type="region of interest" description="Disordered" evidence="1">
    <location>
        <begin position="27"/>
        <end position="82"/>
    </location>
</feature>
<dbReference type="AlphaFoldDB" id="A0A9W7C103"/>
<organism evidence="2 3">
    <name type="scientific">Triparma strigata</name>
    <dbReference type="NCBI Taxonomy" id="1606541"/>
    <lineage>
        <taxon>Eukaryota</taxon>
        <taxon>Sar</taxon>
        <taxon>Stramenopiles</taxon>
        <taxon>Ochrophyta</taxon>
        <taxon>Bolidophyceae</taxon>
        <taxon>Parmales</taxon>
        <taxon>Triparmaceae</taxon>
        <taxon>Triparma</taxon>
    </lineage>
</organism>
<name>A0A9W7C103_9STRA</name>
<protein>
    <submittedName>
        <fullName evidence="2">Uncharacterized protein</fullName>
    </submittedName>
</protein>
<evidence type="ECO:0000313" key="3">
    <source>
        <dbReference type="Proteomes" id="UP001165085"/>
    </source>
</evidence>
<dbReference type="Proteomes" id="UP001165085">
    <property type="component" value="Unassembled WGS sequence"/>
</dbReference>
<evidence type="ECO:0000313" key="2">
    <source>
        <dbReference type="EMBL" id="GMH97282.1"/>
    </source>
</evidence>
<feature type="compositionally biased region" description="Basic residues" evidence="1">
    <location>
        <begin position="40"/>
        <end position="52"/>
    </location>
</feature>
<accession>A0A9W7C103</accession>
<dbReference type="EMBL" id="BRXY01000487">
    <property type="protein sequence ID" value="GMH97282.1"/>
    <property type="molecule type" value="Genomic_DNA"/>
</dbReference>
<keyword evidence="3" id="KW-1185">Reference proteome</keyword>
<reference evidence="3" key="1">
    <citation type="journal article" date="2023" name="Commun. Biol.">
        <title>Genome analysis of Parmales, the sister group of diatoms, reveals the evolutionary specialization of diatoms from phago-mixotrophs to photoautotrophs.</title>
        <authorList>
            <person name="Ban H."/>
            <person name="Sato S."/>
            <person name="Yoshikawa S."/>
            <person name="Yamada K."/>
            <person name="Nakamura Y."/>
            <person name="Ichinomiya M."/>
            <person name="Sato N."/>
            <person name="Blanc-Mathieu R."/>
            <person name="Endo H."/>
            <person name="Kuwata A."/>
            <person name="Ogata H."/>
        </authorList>
    </citation>
    <scope>NUCLEOTIDE SEQUENCE [LARGE SCALE GENOMIC DNA]</scope>
    <source>
        <strain evidence="3">NIES 3701</strain>
    </source>
</reference>
<feature type="region of interest" description="Disordered" evidence="1">
    <location>
        <begin position="1"/>
        <end position="20"/>
    </location>
</feature>
<evidence type="ECO:0000256" key="1">
    <source>
        <dbReference type="SAM" id="MobiDB-lite"/>
    </source>
</evidence>
<comment type="caution">
    <text evidence="2">The sequence shown here is derived from an EMBL/GenBank/DDBJ whole genome shotgun (WGS) entry which is preliminary data.</text>
</comment>
<gene>
    <name evidence="2" type="ORF">TrST_g7475</name>
</gene>
<feature type="compositionally biased region" description="Low complexity" evidence="1">
    <location>
        <begin position="1"/>
        <end position="18"/>
    </location>
</feature>
<sequence length="82" mass="8847">MPSTTSTNLGTGSGSLTNMTIGINIENGDVAANTEGEKPKVRRKSSKKKRMSSHQAALKKTMGETPTKESYRDLTSALDKFK</sequence>
<proteinExistence type="predicted"/>